<evidence type="ECO:0000313" key="9">
    <source>
        <dbReference type="EMBL" id="CAH2036403.1"/>
    </source>
</evidence>
<proteinExistence type="predicted"/>
<keyword evidence="2" id="KW-0863">Zinc-finger</keyword>
<keyword evidence="10" id="KW-1185">Reference proteome</keyword>
<dbReference type="Pfam" id="PF00076">
    <property type="entry name" value="RRM_1"/>
    <property type="match status" value="1"/>
</dbReference>
<keyword evidence="1" id="KW-0479">Metal-binding</keyword>
<name>A0AAU9R981_THLAR</name>
<dbReference type="InterPro" id="IPR056276">
    <property type="entry name" value="AtC3H46-like_PABC-like"/>
</dbReference>
<dbReference type="GO" id="GO:0008270">
    <property type="term" value="F:zinc ion binding"/>
    <property type="evidence" value="ECO:0007669"/>
    <property type="project" value="UniProtKB-KW"/>
</dbReference>
<evidence type="ECO:0000256" key="3">
    <source>
        <dbReference type="ARBA" id="ARBA00022833"/>
    </source>
</evidence>
<gene>
    <name evidence="9" type="ORF">TAV2_LOCUS1565</name>
</gene>
<dbReference type="CDD" id="cd12458">
    <property type="entry name" value="RRM_AtC3H46_like"/>
    <property type="match status" value="1"/>
</dbReference>
<feature type="compositionally biased region" description="Polar residues" evidence="7">
    <location>
        <begin position="98"/>
        <end position="120"/>
    </location>
</feature>
<sequence>MDPDDPTSIVFTKIRTLEPENAPKIIGYFLLQDMEQSDLIRIAFGPDTLLQTFCRKAKSDLGLSSNGFSHNPTSRPINIHRQPLSQSSPRNGFLEFSRNPNPLSPSLTSGTLNTNPNFDSSPFRDGSSLIASSSGDFVDEQLQQRQLSNHFSFLNDEDPFANFHKRSFSANDVCLESEEPGFGGGGYRFPQAGLGDDFGSSGDFRSPSERGYDCLQREEMMLMKLAQQQRMAAARFLLQTQGSGQFGEEGGHYYSPGRHERDDSVSRQIYLTFPSESSFTDTDVSCYFSNFGTVEDVRIPYQQQRMYGFVTFANAETVRTILARGNPHFICDSRVLVKPYKEKGKILHIKRQQQQLQQLIERGNYSPSSSPSGMDLYDCHLGPRMFSNSTHEMLRRKAEQEADLQQAIEVELQRRRFLNLQLPDLENEPIHHLHRSLSIGSRAHFPPRFNQSLLFQPENNIGETTEGDNHLQLGANSNEERGYSNDLYNGQETDLENTLPESLFGSPKKSDENHQTKFDTEQDKAASSEQSA</sequence>
<dbReference type="SMART" id="SM00360">
    <property type="entry name" value="RRM"/>
    <property type="match status" value="1"/>
</dbReference>
<dbReference type="PANTHER" id="PTHR24009">
    <property type="entry name" value="RNA-BINDING (RRM/RBD/RNP MOTIFS)"/>
    <property type="match status" value="1"/>
</dbReference>
<evidence type="ECO:0000256" key="4">
    <source>
        <dbReference type="ARBA" id="ARBA00022884"/>
    </source>
</evidence>
<dbReference type="AlphaFoldDB" id="A0AAU9R981"/>
<evidence type="ECO:0000256" key="1">
    <source>
        <dbReference type="ARBA" id="ARBA00022723"/>
    </source>
</evidence>
<organism evidence="9 10">
    <name type="scientific">Thlaspi arvense</name>
    <name type="common">Field penny-cress</name>
    <dbReference type="NCBI Taxonomy" id="13288"/>
    <lineage>
        <taxon>Eukaryota</taxon>
        <taxon>Viridiplantae</taxon>
        <taxon>Streptophyta</taxon>
        <taxon>Embryophyta</taxon>
        <taxon>Tracheophyta</taxon>
        <taxon>Spermatophyta</taxon>
        <taxon>Magnoliopsida</taxon>
        <taxon>eudicotyledons</taxon>
        <taxon>Gunneridae</taxon>
        <taxon>Pentapetalae</taxon>
        <taxon>rosids</taxon>
        <taxon>malvids</taxon>
        <taxon>Brassicales</taxon>
        <taxon>Brassicaceae</taxon>
        <taxon>Thlaspideae</taxon>
        <taxon>Thlaspi</taxon>
    </lineage>
</organism>
<dbReference type="Proteomes" id="UP000836841">
    <property type="component" value="Chromosome 1"/>
</dbReference>
<dbReference type="PROSITE" id="PS50102">
    <property type="entry name" value="RRM"/>
    <property type="match status" value="1"/>
</dbReference>
<evidence type="ECO:0000256" key="7">
    <source>
        <dbReference type="SAM" id="MobiDB-lite"/>
    </source>
</evidence>
<evidence type="ECO:0000313" key="10">
    <source>
        <dbReference type="Proteomes" id="UP000836841"/>
    </source>
</evidence>
<keyword evidence="4 6" id="KW-0694">RNA-binding</keyword>
<dbReference type="PANTHER" id="PTHR24009:SF20">
    <property type="entry name" value="RNA-BINDING (RRM_RBD_RNP MOTIFS) FAMILY PROTEIN"/>
    <property type="match status" value="1"/>
</dbReference>
<dbReference type="InterPro" id="IPR000504">
    <property type="entry name" value="RRM_dom"/>
</dbReference>
<dbReference type="GO" id="GO:0003677">
    <property type="term" value="F:DNA binding"/>
    <property type="evidence" value="ECO:0007669"/>
    <property type="project" value="UniProtKB-KW"/>
</dbReference>
<dbReference type="Pfam" id="PF23182">
    <property type="entry name" value="PABC_AtC3H46"/>
    <property type="match status" value="1"/>
</dbReference>
<dbReference type="Gene3D" id="3.30.70.330">
    <property type="match status" value="1"/>
</dbReference>
<dbReference type="InterPro" id="IPR035979">
    <property type="entry name" value="RBD_domain_sf"/>
</dbReference>
<protein>
    <recommendedName>
        <fullName evidence="8">RRM domain-containing protein</fullName>
    </recommendedName>
</protein>
<keyword evidence="3" id="KW-0862">Zinc</keyword>
<evidence type="ECO:0000259" key="8">
    <source>
        <dbReference type="PROSITE" id="PS50102"/>
    </source>
</evidence>
<dbReference type="SUPFAM" id="SSF54928">
    <property type="entry name" value="RNA-binding domain, RBD"/>
    <property type="match status" value="1"/>
</dbReference>
<evidence type="ECO:0000256" key="5">
    <source>
        <dbReference type="ARBA" id="ARBA00023125"/>
    </source>
</evidence>
<evidence type="ECO:0000256" key="2">
    <source>
        <dbReference type="ARBA" id="ARBA00022771"/>
    </source>
</evidence>
<dbReference type="InterPro" id="IPR034365">
    <property type="entry name" value="AtC3H46-like_RRM"/>
</dbReference>
<feature type="region of interest" description="Disordered" evidence="7">
    <location>
        <begin position="65"/>
        <end position="125"/>
    </location>
</feature>
<feature type="compositionally biased region" description="Polar residues" evidence="7">
    <location>
        <begin position="65"/>
        <end position="76"/>
    </location>
</feature>
<dbReference type="FunFam" id="3.30.70.330:FF:000678">
    <property type="entry name" value="zinc finger CCCH domain-containing protein 53-like isoform X2"/>
    <property type="match status" value="1"/>
</dbReference>
<reference evidence="9 10" key="1">
    <citation type="submission" date="2022-03" db="EMBL/GenBank/DDBJ databases">
        <authorList>
            <person name="Nunn A."/>
            <person name="Chopra R."/>
            <person name="Nunn A."/>
            <person name="Contreras Garrido A."/>
        </authorList>
    </citation>
    <scope>NUCLEOTIDE SEQUENCE [LARGE SCALE GENOMIC DNA]</scope>
</reference>
<dbReference type="EMBL" id="OU466857">
    <property type="protein sequence ID" value="CAH2036403.1"/>
    <property type="molecule type" value="Genomic_DNA"/>
</dbReference>
<feature type="region of interest" description="Disordered" evidence="7">
    <location>
        <begin position="459"/>
        <end position="532"/>
    </location>
</feature>
<feature type="compositionally biased region" description="Basic and acidic residues" evidence="7">
    <location>
        <begin position="508"/>
        <end position="526"/>
    </location>
</feature>
<evidence type="ECO:0000256" key="6">
    <source>
        <dbReference type="PROSITE-ProRule" id="PRU00176"/>
    </source>
</evidence>
<feature type="domain" description="RRM" evidence="8">
    <location>
        <begin position="267"/>
        <end position="354"/>
    </location>
</feature>
<dbReference type="GO" id="GO:0003723">
    <property type="term" value="F:RNA binding"/>
    <property type="evidence" value="ECO:0007669"/>
    <property type="project" value="UniProtKB-UniRule"/>
</dbReference>
<accession>A0AAU9R981</accession>
<dbReference type="InterPro" id="IPR012677">
    <property type="entry name" value="Nucleotide-bd_a/b_plait_sf"/>
</dbReference>
<keyword evidence="5" id="KW-0238">DNA-binding</keyword>